<dbReference type="PANTHER" id="PTHR24276:SF98">
    <property type="entry name" value="FI18310P1-RELATED"/>
    <property type="match status" value="1"/>
</dbReference>
<dbReference type="Pfam" id="PF00089">
    <property type="entry name" value="Trypsin"/>
    <property type="match status" value="1"/>
</dbReference>
<keyword evidence="5" id="KW-1015">Disulfide bond</keyword>
<dbReference type="InterPro" id="IPR009003">
    <property type="entry name" value="Peptidase_S1_PA"/>
</dbReference>
<organism evidence="8">
    <name type="scientific">Tetraselmis sp. GSL018</name>
    <dbReference type="NCBI Taxonomy" id="582737"/>
    <lineage>
        <taxon>Eukaryota</taxon>
        <taxon>Viridiplantae</taxon>
        <taxon>Chlorophyta</taxon>
        <taxon>core chlorophytes</taxon>
        <taxon>Chlorodendrophyceae</taxon>
        <taxon>Chlorodendrales</taxon>
        <taxon>Chlorodendraceae</taxon>
        <taxon>Tetraselmis</taxon>
    </lineage>
</organism>
<dbReference type="PRINTS" id="PR00722">
    <property type="entry name" value="CHYMOTRYPSIN"/>
</dbReference>
<evidence type="ECO:0000256" key="6">
    <source>
        <dbReference type="SAM" id="SignalP"/>
    </source>
</evidence>
<dbReference type="GO" id="GO:0006508">
    <property type="term" value="P:proteolysis"/>
    <property type="evidence" value="ECO:0007669"/>
    <property type="project" value="UniProtKB-KW"/>
</dbReference>
<sequence>MSTKLISCLFVACFCFHLGASTRHLYSVNETSYVSEPDPSSAVTPQNSTIDVAAQVTNGTRVTSGYEYVVSIFSYGSLRCGGWVYRPNIIVTAANCVQNSGVMARTRTLSVFAKRYDLSADYGVDQSFSVESIATHPGYDSNTKEYDVALLKLDRDIEVNPAKLITADIEEELTRDSELTVIGWGVDAPNSAVLPGFLQKGTVSWEPLTDCQDKYPKEIVSSSMVCTRATSSQDACVGDGGGPLLFEQRVGEARVVGIVSWGQGCATPGKPGVYASMAAARPWLEFASSLL</sequence>
<dbReference type="AlphaFoldDB" id="A0A061R534"/>
<dbReference type="InterPro" id="IPR043504">
    <property type="entry name" value="Peptidase_S1_PA_chymotrypsin"/>
</dbReference>
<dbReference type="InterPro" id="IPR050430">
    <property type="entry name" value="Peptidase_S1"/>
</dbReference>
<protein>
    <submittedName>
        <fullName evidence="8">Suppressor of tumorigenicity protein 14</fullName>
    </submittedName>
</protein>
<proteinExistence type="inferred from homology"/>
<keyword evidence="3" id="KW-0378">Hydrolase</keyword>
<name>A0A061R534_9CHLO</name>
<dbReference type="PANTHER" id="PTHR24276">
    <property type="entry name" value="POLYSERASE-RELATED"/>
    <property type="match status" value="1"/>
</dbReference>
<dbReference type="PROSITE" id="PS50240">
    <property type="entry name" value="TRYPSIN_DOM"/>
    <property type="match status" value="1"/>
</dbReference>
<gene>
    <name evidence="8" type="primary">ST14</name>
    <name evidence="8" type="ORF">TSPGSL018_9692</name>
</gene>
<dbReference type="GO" id="GO:0004252">
    <property type="term" value="F:serine-type endopeptidase activity"/>
    <property type="evidence" value="ECO:0007669"/>
    <property type="project" value="InterPro"/>
</dbReference>
<keyword evidence="2" id="KW-0645">Protease</keyword>
<dbReference type="FunFam" id="2.40.10.10:FF:000036">
    <property type="entry name" value="Trypsin beta"/>
    <property type="match status" value="1"/>
</dbReference>
<evidence type="ECO:0000256" key="2">
    <source>
        <dbReference type="ARBA" id="ARBA00022670"/>
    </source>
</evidence>
<comment type="similarity">
    <text evidence="1">Belongs to the peptidase S1 family.</text>
</comment>
<dbReference type="InterPro" id="IPR001314">
    <property type="entry name" value="Peptidase_S1A"/>
</dbReference>
<evidence type="ECO:0000256" key="3">
    <source>
        <dbReference type="ARBA" id="ARBA00022801"/>
    </source>
</evidence>
<feature type="domain" description="Peptidase S1" evidence="7">
    <location>
        <begin position="56"/>
        <end position="289"/>
    </location>
</feature>
<dbReference type="CDD" id="cd00190">
    <property type="entry name" value="Tryp_SPc"/>
    <property type="match status" value="1"/>
</dbReference>
<reference evidence="8" key="1">
    <citation type="submission" date="2014-05" db="EMBL/GenBank/DDBJ databases">
        <title>The transcriptome of the halophilic microalga Tetraselmis sp. GSL018 isolated from the Great Salt Lake, Utah.</title>
        <authorList>
            <person name="Jinkerson R.E."/>
            <person name="D'Adamo S."/>
            <person name="Posewitz M.C."/>
        </authorList>
    </citation>
    <scope>NUCLEOTIDE SEQUENCE</scope>
    <source>
        <strain evidence="8">GSL018</strain>
    </source>
</reference>
<evidence type="ECO:0000256" key="1">
    <source>
        <dbReference type="ARBA" id="ARBA00007664"/>
    </source>
</evidence>
<dbReference type="FunFam" id="2.40.10.10:FF:000068">
    <property type="entry name" value="transmembrane protease serine 2"/>
    <property type="match status" value="1"/>
</dbReference>
<keyword evidence="6" id="KW-0732">Signal</keyword>
<evidence type="ECO:0000313" key="8">
    <source>
        <dbReference type="EMBL" id="JAC68027.1"/>
    </source>
</evidence>
<dbReference type="InterPro" id="IPR001254">
    <property type="entry name" value="Trypsin_dom"/>
</dbReference>
<keyword evidence="4" id="KW-0720">Serine protease</keyword>
<dbReference type="SUPFAM" id="SSF50494">
    <property type="entry name" value="Trypsin-like serine proteases"/>
    <property type="match status" value="1"/>
</dbReference>
<feature type="signal peptide" evidence="6">
    <location>
        <begin position="1"/>
        <end position="21"/>
    </location>
</feature>
<evidence type="ECO:0000256" key="4">
    <source>
        <dbReference type="ARBA" id="ARBA00022825"/>
    </source>
</evidence>
<dbReference type="Gene3D" id="2.40.10.10">
    <property type="entry name" value="Trypsin-like serine proteases"/>
    <property type="match status" value="1"/>
</dbReference>
<feature type="chain" id="PRO_5001605605" evidence="6">
    <location>
        <begin position="22"/>
        <end position="291"/>
    </location>
</feature>
<dbReference type="SMART" id="SM00020">
    <property type="entry name" value="Tryp_SPc"/>
    <property type="match status" value="1"/>
</dbReference>
<evidence type="ECO:0000256" key="5">
    <source>
        <dbReference type="ARBA" id="ARBA00023157"/>
    </source>
</evidence>
<evidence type="ECO:0000259" key="7">
    <source>
        <dbReference type="PROSITE" id="PS50240"/>
    </source>
</evidence>
<dbReference type="EMBL" id="GBEZ01018404">
    <property type="protein sequence ID" value="JAC68027.1"/>
    <property type="molecule type" value="Transcribed_RNA"/>
</dbReference>
<accession>A0A061R534</accession>